<dbReference type="GO" id="GO:0015074">
    <property type="term" value="P:DNA integration"/>
    <property type="evidence" value="ECO:0007669"/>
    <property type="project" value="UniProtKB-KW"/>
</dbReference>
<gene>
    <name evidence="12" type="ORF">O181_011414</name>
</gene>
<dbReference type="Proteomes" id="UP000765509">
    <property type="component" value="Unassembled WGS sequence"/>
</dbReference>
<dbReference type="InterPro" id="IPR036397">
    <property type="entry name" value="RNaseH_sf"/>
</dbReference>
<keyword evidence="3" id="KW-0479">Metal-binding</keyword>
<evidence type="ECO:0000256" key="1">
    <source>
        <dbReference type="ARBA" id="ARBA00022695"/>
    </source>
</evidence>
<dbReference type="GO" id="GO:0006310">
    <property type="term" value="P:DNA recombination"/>
    <property type="evidence" value="ECO:0007669"/>
    <property type="project" value="UniProtKB-KW"/>
</dbReference>
<dbReference type="InterPro" id="IPR039537">
    <property type="entry name" value="Retrotran_Ty1/copia-like"/>
</dbReference>
<dbReference type="InterPro" id="IPR012337">
    <property type="entry name" value="RNaseH-like_sf"/>
</dbReference>
<evidence type="ECO:0000256" key="9">
    <source>
        <dbReference type="ARBA" id="ARBA00022932"/>
    </source>
</evidence>
<reference evidence="12" key="1">
    <citation type="submission" date="2021-03" db="EMBL/GenBank/DDBJ databases">
        <title>Draft genome sequence of rust myrtle Austropuccinia psidii MF-1, a brazilian biotype.</title>
        <authorList>
            <person name="Quecine M.C."/>
            <person name="Pachon D.M.R."/>
            <person name="Bonatelli M.L."/>
            <person name="Correr F.H."/>
            <person name="Franceschini L.M."/>
            <person name="Leite T.F."/>
            <person name="Margarido G.R.A."/>
            <person name="Almeida C.A."/>
            <person name="Ferrarezi J.A."/>
            <person name="Labate C.A."/>
        </authorList>
    </citation>
    <scope>NUCLEOTIDE SEQUENCE</scope>
    <source>
        <strain evidence="12">MF-1</strain>
    </source>
</reference>
<dbReference type="Gene3D" id="3.30.420.10">
    <property type="entry name" value="Ribonuclease H-like superfamily/Ribonuclease H"/>
    <property type="match status" value="1"/>
</dbReference>
<feature type="domain" description="Retroviral polymerase SH3-like" evidence="11">
    <location>
        <begin position="272"/>
        <end position="326"/>
    </location>
</feature>
<dbReference type="GO" id="GO:0004519">
    <property type="term" value="F:endonuclease activity"/>
    <property type="evidence" value="ECO:0007669"/>
    <property type="project" value="UniProtKB-KW"/>
</dbReference>
<dbReference type="GO" id="GO:0016787">
    <property type="term" value="F:hydrolase activity"/>
    <property type="evidence" value="ECO:0007669"/>
    <property type="project" value="UniProtKB-KW"/>
</dbReference>
<sequence length="426" mass="48068">MLVVENVYYCWAICSTILSLGHLIEESFHPLFTGTCLQLLSKNNVLFNTSYIGHCWSLIRTPHASNGISKSPIHSAQAWHERLCHASTRVVRDFLTRFFPSSSKIDWMNFFCKQCAHSKSLKEKKTPMMRTHLGNPLDLLVSNVAGPFPADPAGNRFLLTLCDHVSTFILTSLLKYWKDVLSCIFKWVKFLYGHVGRYPTQLRTDNAGEYSAALEANLWSMGAEWVPAYCCVTNIHNLLPKIRTAPMTPMEKLFGIQPNPSQIYPLGACTIVQVPSEKQDKLEERGRECILLTLPKSGHGWIFYDPRTKHIFQSSSAIFVDYQCLPVPVAKKKSGLPLILNHLKLGKVPTDAIAKKECAVISTLHQPSNLLIAKTIWTAFASGYKSEWQLAAEDKMRAFEQHDVWTPISPTKGMKVLGGKWVFDVK</sequence>
<keyword evidence="8" id="KW-0695">RNA-directed DNA polymerase</keyword>
<keyword evidence="9" id="KW-0239">DNA-directed DNA polymerase</keyword>
<keyword evidence="13" id="KW-1185">Reference proteome</keyword>
<dbReference type="Pfam" id="PF25597">
    <property type="entry name" value="SH3_retrovirus"/>
    <property type="match status" value="1"/>
</dbReference>
<dbReference type="InterPro" id="IPR057670">
    <property type="entry name" value="SH3_retrovirus"/>
</dbReference>
<evidence type="ECO:0000256" key="10">
    <source>
        <dbReference type="ARBA" id="ARBA00023172"/>
    </source>
</evidence>
<organism evidence="12 13">
    <name type="scientific">Austropuccinia psidii MF-1</name>
    <dbReference type="NCBI Taxonomy" id="1389203"/>
    <lineage>
        <taxon>Eukaryota</taxon>
        <taxon>Fungi</taxon>
        <taxon>Dikarya</taxon>
        <taxon>Basidiomycota</taxon>
        <taxon>Pucciniomycotina</taxon>
        <taxon>Pucciniomycetes</taxon>
        <taxon>Pucciniales</taxon>
        <taxon>Sphaerophragmiaceae</taxon>
        <taxon>Austropuccinia</taxon>
    </lineage>
</organism>
<evidence type="ECO:0000256" key="2">
    <source>
        <dbReference type="ARBA" id="ARBA00022722"/>
    </source>
</evidence>
<protein>
    <recommendedName>
        <fullName evidence="11">Retroviral polymerase SH3-like domain-containing protein</fullName>
    </recommendedName>
</protein>
<keyword evidence="2" id="KW-0540">Nuclease</keyword>
<evidence type="ECO:0000256" key="6">
    <source>
        <dbReference type="ARBA" id="ARBA00022842"/>
    </source>
</evidence>
<dbReference type="PANTHER" id="PTHR42648:SF11">
    <property type="entry name" value="TRANSPOSON TY4-P GAG-POL POLYPROTEIN"/>
    <property type="match status" value="1"/>
</dbReference>
<accession>A0A9Q3GLU5</accession>
<keyword evidence="6" id="KW-0460">Magnesium</keyword>
<dbReference type="GO" id="GO:0003964">
    <property type="term" value="F:RNA-directed DNA polymerase activity"/>
    <property type="evidence" value="ECO:0007669"/>
    <property type="project" value="UniProtKB-KW"/>
</dbReference>
<keyword evidence="9" id="KW-0808">Transferase</keyword>
<evidence type="ECO:0000256" key="8">
    <source>
        <dbReference type="ARBA" id="ARBA00022918"/>
    </source>
</evidence>
<evidence type="ECO:0000259" key="11">
    <source>
        <dbReference type="Pfam" id="PF25597"/>
    </source>
</evidence>
<dbReference type="AlphaFoldDB" id="A0A9Q3GLU5"/>
<keyword evidence="10" id="KW-0233">DNA recombination</keyword>
<proteinExistence type="predicted"/>
<evidence type="ECO:0000256" key="3">
    <source>
        <dbReference type="ARBA" id="ARBA00022723"/>
    </source>
</evidence>
<dbReference type="GO" id="GO:0003887">
    <property type="term" value="F:DNA-directed DNA polymerase activity"/>
    <property type="evidence" value="ECO:0007669"/>
    <property type="project" value="UniProtKB-KW"/>
</dbReference>
<dbReference type="OrthoDB" id="7691805at2759"/>
<dbReference type="GO" id="GO:0003676">
    <property type="term" value="F:nucleic acid binding"/>
    <property type="evidence" value="ECO:0007669"/>
    <property type="project" value="InterPro"/>
</dbReference>
<dbReference type="SUPFAM" id="SSF53098">
    <property type="entry name" value="Ribonuclease H-like"/>
    <property type="match status" value="1"/>
</dbReference>
<keyword evidence="5" id="KW-0378">Hydrolase</keyword>
<keyword evidence="7" id="KW-0229">DNA integration</keyword>
<keyword evidence="1" id="KW-0548">Nucleotidyltransferase</keyword>
<dbReference type="GO" id="GO:0046872">
    <property type="term" value="F:metal ion binding"/>
    <property type="evidence" value="ECO:0007669"/>
    <property type="project" value="UniProtKB-KW"/>
</dbReference>
<evidence type="ECO:0000313" key="12">
    <source>
        <dbReference type="EMBL" id="MBW0471699.1"/>
    </source>
</evidence>
<evidence type="ECO:0000256" key="4">
    <source>
        <dbReference type="ARBA" id="ARBA00022759"/>
    </source>
</evidence>
<name>A0A9Q3GLU5_9BASI</name>
<evidence type="ECO:0000313" key="13">
    <source>
        <dbReference type="Proteomes" id="UP000765509"/>
    </source>
</evidence>
<dbReference type="EMBL" id="AVOT02002835">
    <property type="protein sequence ID" value="MBW0471699.1"/>
    <property type="molecule type" value="Genomic_DNA"/>
</dbReference>
<dbReference type="PANTHER" id="PTHR42648">
    <property type="entry name" value="TRANSPOSASE, PUTATIVE-RELATED"/>
    <property type="match status" value="1"/>
</dbReference>
<keyword evidence="4" id="KW-0255">Endonuclease</keyword>
<evidence type="ECO:0000256" key="7">
    <source>
        <dbReference type="ARBA" id="ARBA00022908"/>
    </source>
</evidence>
<evidence type="ECO:0000256" key="5">
    <source>
        <dbReference type="ARBA" id="ARBA00022801"/>
    </source>
</evidence>
<comment type="caution">
    <text evidence="12">The sequence shown here is derived from an EMBL/GenBank/DDBJ whole genome shotgun (WGS) entry which is preliminary data.</text>
</comment>